<reference evidence="2" key="1">
    <citation type="submission" date="2020-04" db="EMBL/GenBank/DDBJ databases">
        <authorList>
            <person name="Chiriac C."/>
            <person name="Salcher M."/>
            <person name="Ghai R."/>
            <person name="Kavagutti S V."/>
        </authorList>
    </citation>
    <scope>NUCLEOTIDE SEQUENCE</scope>
</reference>
<organism evidence="2">
    <name type="scientific">uncultured Caudovirales phage</name>
    <dbReference type="NCBI Taxonomy" id="2100421"/>
    <lineage>
        <taxon>Viruses</taxon>
        <taxon>Duplodnaviria</taxon>
        <taxon>Heunggongvirae</taxon>
        <taxon>Uroviricota</taxon>
        <taxon>Caudoviricetes</taxon>
        <taxon>Peduoviridae</taxon>
        <taxon>Maltschvirus</taxon>
        <taxon>Maltschvirus maltsch</taxon>
    </lineage>
</organism>
<accession>A0A6J5N7H3</accession>
<proteinExistence type="predicted"/>
<feature type="region of interest" description="Disordered" evidence="1">
    <location>
        <begin position="9"/>
        <end position="30"/>
    </location>
</feature>
<feature type="compositionally biased region" description="Low complexity" evidence="1">
    <location>
        <begin position="9"/>
        <end position="18"/>
    </location>
</feature>
<name>A0A6J5N7H3_9CAUD</name>
<sequence length="157" mass="17268">MTIAEIIAAKKAASASQPKPAPAAPQPTAADLEVEEAINRIDPPGKRRAGLVISSKTPLPKAEIEQKAAYKEERSLSQTSGEAIPMVPINADPEETTWHQALNAFESELCLMRDPTDSDVAWLAVKSYRAGMPPILIHRLPWTLWDQPHKPTDREPF</sequence>
<dbReference type="EMBL" id="LR796574">
    <property type="protein sequence ID" value="CAB4153070.1"/>
    <property type="molecule type" value="Genomic_DNA"/>
</dbReference>
<evidence type="ECO:0000256" key="1">
    <source>
        <dbReference type="SAM" id="MobiDB-lite"/>
    </source>
</evidence>
<protein>
    <submittedName>
        <fullName evidence="2">Uncharacterized protein</fullName>
    </submittedName>
</protein>
<evidence type="ECO:0000313" key="2">
    <source>
        <dbReference type="EMBL" id="CAB4153070.1"/>
    </source>
</evidence>
<gene>
    <name evidence="2" type="ORF">UFOVP612_40</name>
</gene>